<proteinExistence type="predicted"/>
<reference evidence="3 4" key="1">
    <citation type="submission" date="2017-11" db="EMBL/GenBank/DDBJ databases">
        <title>Complete genome sequence of Sphingomonas sp. Strain Cra20, a psychrotolerant potential plant growth promoting rhizobacteria.</title>
        <authorList>
            <person name="Luo Y."/>
        </authorList>
    </citation>
    <scope>NUCLEOTIDE SEQUENCE [LARGE SCALE GENOMIC DNA]</scope>
    <source>
        <strain evidence="3 4">Cra20</strain>
    </source>
</reference>
<sequence length="1052" mass="110524">MTTSLDDTPEQASARPAAPRARRPWGRLFLTLALLILAALFALWLQRRTIAREFVDRELARRGVRAQYQIERLSPWHQRLTGVVIGDPRDPDLVADWVEIGTSLSPWNAEVLELRAGRVQLKGRVIHGRLSLGAIDRLLPPPSGKPFALPHVKLDVADARLRLNSGHGIVDVALAGRGMLDDGFAGTARLAAPRLDLAGCSASRVAGTLNLQIRRARPAIAGPLAAAQLECGAVRVATPKVAVQAIFGAALDSWTGAADLALVRLDTAGRRVSDLRGRVSFDGGATGTRGKIALHSGRFVAPEAAGAALHFAGDYSQHAGRFEYRGKIVGRSVGVSRPLRASIGGTAAAAQGTPLAPIAARLAQSAAAAAAAFDASADLSFATSPAGIVYSLPRLEIVAATGARLSFDRGRGLTGATNRASPRIDGTLALRGGGMPEAMIRLSQRPGDERLHGVGFVQPYAVGGSTLALSRITFAVGQGGGALKTAATISGPVPNGRVEGLSLPLDARWRGTHVALNPGCATVRYARIAIAGAVLAPGSVRACPIGGAMFEASPHGVAGGIRFAQPMLVGRVGSSPLQLAAAEGRLDLGTRLFSLADTRVRLGAASVTRLDVASFSGSFAKSIAGDFTGLSGQIGAVPLVISGAAGNWQVRDAGLSLAGKLQLTDAVAPSRFHPLVSEDGALRLAGNVIIATAGLKSQATGVSVARVEIRHDLGDGRGLASITVPALRFAEGGLQPSDLTPLTFGVIADVTGTVEGSGRITWSPDGVSSTGRFGTRATDLAAAFGPVRGLATELRFDDLLNMRTAPGQIATTVEINPGVPVRDGTIRFRLLDSQRVEVEAARWPFAGGELVLEPTILDFSERRERRMTFRVIGADAALFLKEMEFDNLDATGTFDGTLPMIFDAKGGRIEGGSLRARSGGSLAYVGEISQRDVGVWGNMAFQALKALDYRSLTIDMNGPIAGDMVTEIRFAGVSQGKGTKSNFLLRRLAKLPFVFNVRVSAPFKQLLDSVQSWYDPNRLIERNLPALLQEQDQSDGQNGSKPVQPRESEKLR</sequence>
<evidence type="ECO:0000313" key="3">
    <source>
        <dbReference type="EMBL" id="ATY32936.1"/>
    </source>
</evidence>
<keyword evidence="2" id="KW-0472">Membrane</keyword>
<feature type="transmembrane region" description="Helical" evidence="2">
    <location>
        <begin position="25"/>
        <end position="45"/>
    </location>
</feature>
<dbReference type="RefSeq" id="WP_100282741.1">
    <property type="nucleotide sequence ID" value="NZ_CP024923.1"/>
</dbReference>
<dbReference type="Pfam" id="PF11739">
    <property type="entry name" value="YdbH-like"/>
    <property type="match status" value="1"/>
</dbReference>
<dbReference type="EMBL" id="CP024923">
    <property type="protein sequence ID" value="ATY32936.1"/>
    <property type="molecule type" value="Genomic_DNA"/>
</dbReference>
<feature type="region of interest" description="Disordered" evidence="1">
    <location>
        <begin position="1029"/>
        <end position="1052"/>
    </location>
</feature>
<evidence type="ECO:0000256" key="1">
    <source>
        <dbReference type="SAM" id="MobiDB-lite"/>
    </source>
</evidence>
<protein>
    <submittedName>
        <fullName evidence="3">Uncharacterized protein</fullName>
    </submittedName>
</protein>
<dbReference type="Proteomes" id="UP000229081">
    <property type="component" value="Chromosome"/>
</dbReference>
<name>A0A2K8MK56_9SPHN</name>
<organism evidence="3 4">
    <name type="scientific">Sphingomonas psychrotolerans</name>
    <dbReference type="NCBI Taxonomy" id="1327635"/>
    <lineage>
        <taxon>Bacteria</taxon>
        <taxon>Pseudomonadati</taxon>
        <taxon>Pseudomonadota</taxon>
        <taxon>Alphaproteobacteria</taxon>
        <taxon>Sphingomonadales</taxon>
        <taxon>Sphingomonadaceae</taxon>
        <taxon>Sphingomonas</taxon>
    </lineage>
</organism>
<dbReference type="InterPro" id="IPR021730">
    <property type="entry name" value="YdbH"/>
</dbReference>
<dbReference type="OrthoDB" id="7597031at2"/>
<dbReference type="AlphaFoldDB" id="A0A2K8MK56"/>
<keyword evidence="2" id="KW-1133">Transmembrane helix</keyword>
<dbReference type="KEGG" id="sphc:CVN68_13970"/>
<gene>
    <name evidence="3" type="ORF">CVN68_13970</name>
</gene>
<accession>A0A2K8MK56</accession>
<evidence type="ECO:0000313" key="4">
    <source>
        <dbReference type="Proteomes" id="UP000229081"/>
    </source>
</evidence>
<keyword evidence="4" id="KW-1185">Reference proteome</keyword>
<feature type="compositionally biased region" description="Polar residues" evidence="1">
    <location>
        <begin position="1030"/>
        <end position="1041"/>
    </location>
</feature>
<keyword evidence="2" id="KW-0812">Transmembrane</keyword>
<evidence type="ECO:0000256" key="2">
    <source>
        <dbReference type="SAM" id="Phobius"/>
    </source>
</evidence>